<gene>
    <name evidence="1" type="ORF">RC74_09590</name>
</gene>
<sequence length="322" mass="35687">MTTKQQSPTPRDLAIKVGQSFMIFSSETFLEPLKPYSEGECPSARCIASAIEGLHSVVSAAGLPFQLIQDSTMQRRFDSFHNSERILALIPEKPGSGLSEDAKRLAYKSADHKLKEFLSGDEGKDSVRDELLYELDRRLMSPDVRIAAEELLVQTLISTWSIFESFARSFIIEWLNDDPSRASTILASPELKEVFGKQVVNIQTIGDHSYDLSKSMGTVLFRGRRLDSLGTIKGAMKALFESSTVQTALGEDLRILNQRRHLFVHNRGVVDSTYLEQTNDTVPLGERLTLNCDDVKQYLIAVRVAIIAIGDAVAATTSSGQN</sequence>
<evidence type="ECO:0008006" key="3">
    <source>
        <dbReference type="Google" id="ProtNLM"/>
    </source>
</evidence>
<dbReference type="RefSeq" id="WP_039001380.1">
    <property type="nucleotide sequence ID" value="NZ_CP014327.1"/>
</dbReference>
<organism evidence="1 2">
    <name type="scientific">Falsihalocynthiibacter arcticus</name>
    <dbReference type="NCBI Taxonomy" id="1579316"/>
    <lineage>
        <taxon>Bacteria</taxon>
        <taxon>Pseudomonadati</taxon>
        <taxon>Pseudomonadota</taxon>
        <taxon>Alphaproteobacteria</taxon>
        <taxon>Rhodobacterales</taxon>
        <taxon>Roseobacteraceae</taxon>
        <taxon>Falsihalocynthiibacter</taxon>
    </lineage>
</organism>
<dbReference type="OrthoDB" id="7064950at2"/>
<dbReference type="AlphaFoldDB" id="A0A126V0U3"/>
<keyword evidence="2" id="KW-1185">Reference proteome</keyword>
<accession>A0A126V0U3</accession>
<evidence type="ECO:0000313" key="1">
    <source>
        <dbReference type="EMBL" id="AML51476.1"/>
    </source>
</evidence>
<protein>
    <recommendedName>
        <fullName evidence="3">RiboL-PSP-HEPN domain-containing protein</fullName>
    </recommendedName>
</protein>
<dbReference type="Proteomes" id="UP000070371">
    <property type="component" value="Chromosome"/>
</dbReference>
<proteinExistence type="predicted"/>
<dbReference type="EMBL" id="CP014327">
    <property type="protein sequence ID" value="AML51476.1"/>
    <property type="molecule type" value="Genomic_DNA"/>
</dbReference>
<evidence type="ECO:0000313" key="2">
    <source>
        <dbReference type="Proteomes" id="UP000070371"/>
    </source>
</evidence>
<name>A0A126V0U3_9RHOB</name>
<reference evidence="1 2" key="1">
    <citation type="submission" date="2016-02" db="EMBL/GenBank/DDBJ databases">
        <title>Complete genome sequence of Halocynthiibacter arcticus PAMC 20958t from arctic marine sediment.</title>
        <authorList>
            <person name="Lee Y.M."/>
            <person name="Baek K."/>
            <person name="Lee H.K."/>
            <person name="Shin S.C."/>
        </authorList>
    </citation>
    <scope>NUCLEOTIDE SEQUENCE [LARGE SCALE GENOMIC DNA]</scope>
    <source>
        <strain evidence="1">PAMC 20958</strain>
    </source>
</reference>
<dbReference type="KEGG" id="hat:RC74_09590"/>